<evidence type="ECO:0000313" key="2">
    <source>
        <dbReference type="EMBL" id="EEG25677.1"/>
    </source>
</evidence>
<protein>
    <submittedName>
        <fullName evidence="2">Uncharacterized protein</fullName>
    </submittedName>
</protein>
<sequence>MWGEHRGGDFYRGLCGKYRIYAAILIGGFIRNICFLSRGIPSIIPCGRHADVRRSPWWLQ</sequence>
<organism evidence="2 3">
    <name type="scientific">Corynebacterium matruchotii ATCC 33806</name>
    <dbReference type="NCBI Taxonomy" id="566549"/>
    <lineage>
        <taxon>Bacteria</taxon>
        <taxon>Bacillati</taxon>
        <taxon>Actinomycetota</taxon>
        <taxon>Actinomycetes</taxon>
        <taxon>Mycobacteriales</taxon>
        <taxon>Corynebacteriaceae</taxon>
        <taxon>Corynebacterium</taxon>
    </lineage>
</organism>
<proteinExistence type="predicted"/>
<dbReference type="EMBL" id="ACEB01000050">
    <property type="protein sequence ID" value="EEG25677.1"/>
    <property type="molecule type" value="Genomic_DNA"/>
</dbReference>
<name>C0E742_9CORY</name>
<evidence type="ECO:0000313" key="3">
    <source>
        <dbReference type="Proteomes" id="UP000006247"/>
    </source>
</evidence>
<evidence type="ECO:0000256" key="1">
    <source>
        <dbReference type="SAM" id="Phobius"/>
    </source>
</evidence>
<keyword evidence="1" id="KW-1133">Transmembrane helix</keyword>
<gene>
    <name evidence="2" type="ORF">CORMATOL_02830</name>
</gene>
<dbReference type="AlphaFoldDB" id="C0E742"/>
<dbReference type="Proteomes" id="UP000006247">
    <property type="component" value="Unassembled WGS sequence"/>
</dbReference>
<keyword evidence="1" id="KW-0812">Transmembrane</keyword>
<accession>C0E742</accession>
<feature type="transmembrane region" description="Helical" evidence="1">
    <location>
        <begin position="20"/>
        <end position="40"/>
    </location>
</feature>
<reference evidence="2 3" key="1">
    <citation type="submission" date="2009-01" db="EMBL/GenBank/DDBJ databases">
        <authorList>
            <person name="Fulton L."/>
            <person name="Clifton S."/>
            <person name="Chinwalla A.T."/>
            <person name="Mitreva M."/>
            <person name="Sodergren E."/>
            <person name="Weinstock G."/>
            <person name="Clifton S."/>
            <person name="Dooling D.J."/>
            <person name="Fulton B."/>
            <person name="Minx P."/>
            <person name="Pepin K.H."/>
            <person name="Johnson M."/>
            <person name="Bhonagiri V."/>
            <person name="Nash W.E."/>
            <person name="Mardis E.R."/>
            <person name="Wilson R.K."/>
        </authorList>
    </citation>
    <scope>NUCLEOTIDE SEQUENCE [LARGE SCALE GENOMIC DNA]</scope>
    <source>
        <strain evidence="2 3">ATCC 33806</strain>
    </source>
</reference>
<dbReference type="HOGENOM" id="CLU_2933575_0_0_11"/>
<comment type="caution">
    <text evidence="2">The sequence shown here is derived from an EMBL/GenBank/DDBJ whole genome shotgun (WGS) entry which is preliminary data.</text>
</comment>
<keyword evidence="1" id="KW-0472">Membrane</keyword>